<gene>
    <name evidence="1" type="ORF">H206_06949</name>
</gene>
<dbReference type="AlphaFoldDB" id="A0A3S3QU02"/>
<evidence type="ECO:0000313" key="2">
    <source>
        <dbReference type="Proteomes" id="UP000287853"/>
    </source>
</evidence>
<evidence type="ECO:0000313" key="1">
    <source>
        <dbReference type="EMBL" id="RWX47712.1"/>
    </source>
</evidence>
<comment type="caution">
    <text evidence="1">The sequence shown here is derived from an EMBL/GenBank/DDBJ whole genome shotgun (WGS) entry which is preliminary data.</text>
</comment>
<sequence length="48" mass="5431">MPQLLTGRLASNQIKYINKKEVDQATLSVVIFCYPGSPGWKLFFFALP</sequence>
<proteinExistence type="predicted"/>
<name>A0A3S3QU02_9BACT</name>
<keyword evidence="2" id="KW-1185">Reference proteome</keyword>
<accession>A0A3S3QU02</accession>
<dbReference type="Proteomes" id="UP000287853">
    <property type="component" value="Unassembled WGS sequence"/>
</dbReference>
<reference evidence="1 2" key="1">
    <citation type="submission" date="2017-01" db="EMBL/GenBank/DDBJ databases">
        <title>The cable genome- insights into the physiology and evolution of filamentous bacteria capable of sulfide oxidation via long distance electron transfer.</title>
        <authorList>
            <person name="Schreiber L."/>
            <person name="Bjerg J.T."/>
            <person name="Boggild A."/>
            <person name="Van De Vossenberg J."/>
            <person name="Meysman F."/>
            <person name="Nielsen L.P."/>
            <person name="Schramm A."/>
            <person name="Kjeldsen K.U."/>
        </authorList>
    </citation>
    <scope>NUCLEOTIDE SEQUENCE [LARGE SCALE GENOMIC DNA]</scope>
    <source>
        <strain evidence="1">MCF</strain>
    </source>
</reference>
<dbReference type="EMBL" id="MTKO01000028">
    <property type="protein sequence ID" value="RWX47712.1"/>
    <property type="molecule type" value="Genomic_DNA"/>
</dbReference>
<organism evidence="1 2">
    <name type="scientific">Candidatus Electrothrix aarhusensis</name>
    <dbReference type="NCBI Taxonomy" id="1859131"/>
    <lineage>
        <taxon>Bacteria</taxon>
        <taxon>Pseudomonadati</taxon>
        <taxon>Thermodesulfobacteriota</taxon>
        <taxon>Desulfobulbia</taxon>
        <taxon>Desulfobulbales</taxon>
        <taxon>Desulfobulbaceae</taxon>
        <taxon>Candidatus Electrothrix</taxon>
    </lineage>
</organism>
<protein>
    <submittedName>
        <fullName evidence="1">Uncharacterized protein</fullName>
    </submittedName>
</protein>